<dbReference type="AlphaFoldDB" id="A0A9N9YQ59"/>
<reference evidence="1" key="1">
    <citation type="submission" date="2021-10" db="EMBL/GenBank/DDBJ databases">
        <authorList>
            <person name="Piombo E."/>
        </authorList>
    </citation>
    <scope>NUCLEOTIDE SEQUENCE</scope>
</reference>
<organism evidence="1 2">
    <name type="scientific">Clonostachys rhizophaga</name>
    <dbReference type="NCBI Taxonomy" id="160324"/>
    <lineage>
        <taxon>Eukaryota</taxon>
        <taxon>Fungi</taxon>
        <taxon>Dikarya</taxon>
        <taxon>Ascomycota</taxon>
        <taxon>Pezizomycotina</taxon>
        <taxon>Sordariomycetes</taxon>
        <taxon>Hypocreomycetidae</taxon>
        <taxon>Hypocreales</taxon>
        <taxon>Bionectriaceae</taxon>
        <taxon>Clonostachys</taxon>
    </lineage>
</organism>
<keyword evidence="2" id="KW-1185">Reference proteome</keyword>
<name>A0A9N9YQ59_9HYPO</name>
<dbReference type="EMBL" id="CABFNQ020000741">
    <property type="protein sequence ID" value="CAH0031272.1"/>
    <property type="molecule type" value="Genomic_DNA"/>
</dbReference>
<evidence type="ECO:0000313" key="1">
    <source>
        <dbReference type="EMBL" id="CAH0031272.1"/>
    </source>
</evidence>
<protein>
    <submittedName>
        <fullName evidence="1">Uncharacterized protein</fullName>
    </submittedName>
</protein>
<proteinExistence type="predicted"/>
<gene>
    <name evidence="1" type="ORF">CRHIZ90672A_00009796</name>
</gene>
<sequence>MAGLMASLGPEQRVMLVLADDEDSDSSCDESTDYADSDIKSDALPQPRQVVQLSHLPSWLATSVKRLMMRQCFAWRLGCVQVFFEVIVHDLLSVSFLEGCDQQIEIRVRKTNN</sequence>
<dbReference type="Proteomes" id="UP000696573">
    <property type="component" value="Unassembled WGS sequence"/>
</dbReference>
<comment type="caution">
    <text evidence="1">The sequence shown here is derived from an EMBL/GenBank/DDBJ whole genome shotgun (WGS) entry which is preliminary data.</text>
</comment>
<accession>A0A9N9YQ59</accession>
<evidence type="ECO:0000313" key="2">
    <source>
        <dbReference type="Proteomes" id="UP000696573"/>
    </source>
</evidence>